<keyword evidence="5" id="KW-0946">Virion</keyword>
<organism evidence="7 8">
    <name type="scientific">Changuinola virus</name>
    <dbReference type="NCBI Taxonomy" id="40052"/>
    <lineage>
        <taxon>Viruses</taxon>
        <taxon>Riboviria</taxon>
        <taxon>Orthornavirae</taxon>
        <taxon>Duplornaviricota</taxon>
        <taxon>Resentoviricetes</taxon>
        <taxon>Reovirales</taxon>
        <taxon>Sedoreoviridae</taxon>
        <taxon>Orbivirus</taxon>
        <taxon>Orbivirus changuinolaense</taxon>
    </lineage>
</organism>
<name>U5YL60_9REOV</name>
<evidence type="ECO:0000256" key="6">
    <source>
        <dbReference type="ARBA" id="ARBA00022996"/>
    </source>
</evidence>
<proteinExistence type="inferred from homology"/>
<evidence type="ECO:0000313" key="8">
    <source>
        <dbReference type="Proteomes" id="UP000097835"/>
    </source>
</evidence>
<keyword evidence="4" id="KW-0167">Capsid protein</keyword>
<evidence type="ECO:0000313" key="7">
    <source>
        <dbReference type="EMBL" id="AGZ91898.1"/>
    </source>
</evidence>
<evidence type="ECO:0000256" key="2">
    <source>
        <dbReference type="ARBA" id="ARBA00008722"/>
    </source>
</evidence>
<gene>
    <name evidence="7" type="ORF">CGLV_VP2</name>
</gene>
<comment type="subcellular location">
    <subcellularLocation>
        <location evidence="1">Virion</location>
    </subcellularLocation>
</comment>
<accession>U5YL60</accession>
<dbReference type="Proteomes" id="UP000097835">
    <property type="component" value="Genome"/>
</dbReference>
<dbReference type="EMBL" id="KF668528">
    <property type="protein sequence ID" value="AGZ91898.1"/>
    <property type="molecule type" value="Genomic_RNA"/>
</dbReference>
<keyword evidence="6" id="KW-1153">Inner capsid protein</keyword>
<dbReference type="GO" id="GO:0039625">
    <property type="term" value="C:viral inner capsid"/>
    <property type="evidence" value="ECO:0007669"/>
    <property type="project" value="UniProtKB-KW"/>
</dbReference>
<reference evidence="7 8" key="1">
    <citation type="journal article" date="2014" name="J. Gen. Virol.">
        <title>Genetic and biological characterization of selected Changuinola viruses (Reoviridae, Orbivirus) from Brazil.</title>
        <authorList>
            <person name="Silva S.P."/>
            <person name="Dilcher M."/>
            <person name="Weber F."/>
            <person name="Hufert F.T."/>
            <person name="Weidmann M."/>
            <person name="Cardoso J.F."/>
            <person name="Carvalho V.L."/>
            <person name="Chiang J.O."/>
            <person name="Martins L.C."/>
            <person name="Lima C.P."/>
            <person name="Da Silva D.E."/>
            <person name="Vianez-Junior J.L."/>
            <person name="Popov V.L."/>
            <person name="Travassos da Rosa A.P."/>
            <person name="Tesh R.B."/>
            <person name="Vasconcelos P.F."/>
            <person name="Nunes M.R."/>
        </authorList>
    </citation>
    <scope>NUCLEOTIDE SEQUENCE [LARGE SCALE GENOMIC DNA]</scope>
    <source>
        <strain evidence="7">CGLV/BE AR 397374</strain>
    </source>
</reference>
<comment type="similarity">
    <text evidence="2">Belongs to the orbivirus VP2 family.</text>
</comment>
<evidence type="ECO:0000256" key="4">
    <source>
        <dbReference type="ARBA" id="ARBA00022561"/>
    </source>
</evidence>
<dbReference type="InterPro" id="IPR001742">
    <property type="entry name" value="Capsid_VP2_Orbivir"/>
</dbReference>
<sequence length="1158" mass="136045">MTTEFSIAISKIDKNKCHGSLFNDFDLIIDTNGKAEESNDGRWKMEDEATRRNIYIWGTDQKIDNVVLGKPGNESYLSVPKSIDSVLGEIQDEDLESRDKIQTRVSRELKWNMGMQSHEWHTGILDRPIVDCRFGNLYARDHHFESLAYCRSPVDVKGCDHKRLAYFNENVFSDLHYIVQNTIYLIDYSYKIKMFENEPYRYPIGVIFPYRKLRKEKYDTEKKMKCFKDGFNNITLNDHIDMTYILKDDAIMKVNDDESKHESNIEDSMMSHDEIIDQNKSDLNVVKIYKGEGEKNRQNVIRENEESDYIREDSDLERFDNDYILFNGSLENALKKEIKDGKVVRYTERIVKSNIKKSEDVQKIYDNIKNQDGNTEGKWLDIKWSTYAYYENNNEKILGYGPLAIEGALTSSYMEEMRQNTKYSELVKLLEHDNEDKNKIEVEKLCKLFYDYSVEHPNMKIVFNQNDNIEVCKKFTKAFNILFNNDVNKEEDSIEKINKNKWVVHPVNVNAFKIINNISAPTQRKNIAKLGILLSQVYGGYVDNDCPIHTIRGGMMYANSFFGDVYQLLHKTFTWDINKSDNKMGWKIPKNKNRIRPMVRMNVYLTNFIRGRAGVCWNVLWDKTVSADMKFGYPHFIEEIDIIQSRFDNDYINKAYQQLINADQWDDVKIELDNLLTDESQFYKKKIEDDFYLDDKGLLISPDYYGVQISYNVIANCNYKCVSTTTNQTNINNKNEFKHSQAQRLITPDNWFYPFQEQYDTALICEGQAISTNRQSRGRLERTLVDIMGRNDEFKKFINATEVEIIDNQCPITYQSLYVPWKFYTQLFSLYVNFMPFERRKEIQKIDKIEIFPNIQLYNINYDVKSVYEAIYSIFIHGFNAKILKNSYDVYILLRNIQASSGEERLYLFRNMIPALYNLIIDKSDYKLDNYFLLNFLFLITCGNINTHIVNDTYVPICYCRNSNIILTSIKIQSSNMKNFFSNYVPYLSRFFGLRRHESWDNENDVLTICKQKALDYYIGKIIVSIPKDLSLNQTKEQNVAMWVGSKCGGVSEAVLIFQAITRPKAGYFLVLLGDQELDYNNILIHINKIFERSIKSCIGMLLCKIHEGNVIDYKVRGDLKVRKMQRDFWGLKHDMMLIKTDNGIFGNPHIVTKLMNI</sequence>
<dbReference type="Pfam" id="PF00898">
    <property type="entry name" value="Orbi_VP2"/>
    <property type="match status" value="1"/>
</dbReference>
<dbReference type="GO" id="GO:0005198">
    <property type="term" value="F:structural molecule activity"/>
    <property type="evidence" value="ECO:0007669"/>
    <property type="project" value="InterPro"/>
</dbReference>
<evidence type="ECO:0000256" key="5">
    <source>
        <dbReference type="ARBA" id="ARBA00022844"/>
    </source>
</evidence>
<evidence type="ECO:0000256" key="1">
    <source>
        <dbReference type="ARBA" id="ARBA00004328"/>
    </source>
</evidence>
<evidence type="ECO:0000256" key="3">
    <source>
        <dbReference type="ARBA" id="ARBA00015347"/>
    </source>
</evidence>
<protein>
    <recommendedName>
        <fullName evidence="3">Outer capsid protein VP2</fullName>
    </recommendedName>
</protein>